<feature type="domain" description="Bacterial EndoU nuclease" evidence="3">
    <location>
        <begin position="278"/>
        <end position="395"/>
    </location>
</feature>
<dbReference type="Gene3D" id="1.10.287.850">
    <property type="entry name" value="HP0062-like domain"/>
    <property type="match status" value="1"/>
</dbReference>
<comment type="subcellular location">
    <subcellularLocation>
        <location evidence="1">Secreted</location>
    </subcellularLocation>
</comment>
<dbReference type="GO" id="GO:0005576">
    <property type="term" value="C:extracellular region"/>
    <property type="evidence" value="ECO:0007669"/>
    <property type="project" value="UniProtKB-SubCell"/>
</dbReference>
<sequence length="396" mass="43461">MTMIRVKPEELETVAKHVPDAEDACQRARISLSWELPSLVMEIPGISSAAIHELTDELIHWLDRYGEKLNEAEELLYRTAAAIRQADQTLADNMKEFGLELSGWYDWQRLFGEYDPITGERISGWDRLVAGGMLLLSVIPPAKGAGIAGKAGIKGAKAAGIAADVSKLVPQMKYVLRYDKMMSVFQAAYLQVVKAPITKTLQYFKKQWNDLLVSVSSVQWQPAFAGIGPVSRAGIQETAEEVTSSVRFSMSHAGDGVIGKGTGGVAKGTGKGESIFTQNAMEHIFHGEINKRGKAVGYHHESMMGGGKIVPGSESLCNCHGVYFANVEVNGVKKQVPSTFFPKDWSRVDVLNAIKEAYENKTQLRGNKYIGTTSSGMRIEMYLDSMGKIITAYPKY</sequence>
<dbReference type="InterPro" id="IPR027797">
    <property type="entry name" value="PT-TG_dom"/>
</dbReference>
<dbReference type="EMBL" id="CP002293">
    <property type="protein sequence ID" value="ADP75080.1"/>
    <property type="molecule type" value="Genomic_DNA"/>
</dbReference>
<dbReference type="KEGG" id="gmc:GY4MC1_2363"/>
<dbReference type="InterPro" id="IPR036689">
    <property type="entry name" value="ESAT-6-like_sf"/>
</dbReference>
<accession>A0A7U3YGC7</accession>
<evidence type="ECO:0000256" key="1">
    <source>
        <dbReference type="ARBA" id="ARBA00004613"/>
    </source>
</evidence>
<dbReference type="GO" id="GO:0004519">
    <property type="term" value="F:endonuclease activity"/>
    <property type="evidence" value="ECO:0007669"/>
    <property type="project" value="InterPro"/>
</dbReference>
<dbReference type="Pfam" id="PF14436">
    <property type="entry name" value="EndoU_bacteria"/>
    <property type="match status" value="1"/>
</dbReference>
<dbReference type="AlphaFoldDB" id="A0A7U3YGC7"/>
<evidence type="ECO:0000259" key="4">
    <source>
        <dbReference type="Pfam" id="PF14449"/>
    </source>
</evidence>
<name>A0A7U3YGC7_GEOS0</name>
<feature type="domain" description="Pre-toxin TG" evidence="4">
    <location>
        <begin position="91"/>
        <end position="157"/>
    </location>
</feature>
<dbReference type="Pfam" id="PF14449">
    <property type="entry name" value="PT-TG"/>
    <property type="match status" value="1"/>
</dbReference>
<dbReference type="InterPro" id="IPR029501">
    <property type="entry name" value="EndoU_bac"/>
</dbReference>
<organism evidence="5">
    <name type="scientific">Geobacillus sp. (strain Y4.1MC1)</name>
    <dbReference type="NCBI Taxonomy" id="581103"/>
    <lineage>
        <taxon>Bacteria</taxon>
        <taxon>Bacillati</taxon>
        <taxon>Bacillota</taxon>
        <taxon>Bacilli</taxon>
        <taxon>Bacillales</taxon>
        <taxon>Anoxybacillaceae</taxon>
        <taxon>Geobacillus</taxon>
    </lineage>
</organism>
<reference evidence="5" key="1">
    <citation type="submission" date="2010-10" db="EMBL/GenBank/DDBJ databases">
        <title>Complete sequence of chromosome of Geobacillus sp. Y4.1MC1.</title>
        <authorList>
            <consortium name="US DOE Joint Genome Institute"/>
            <person name="Lucas S."/>
            <person name="Copeland A."/>
            <person name="Lapidus A."/>
            <person name="Cheng J.-F."/>
            <person name="Bruce D."/>
            <person name="Goodwin L."/>
            <person name="Pitluck S."/>
            <person name="Chertkov O."/>
            <person name="Zhang X."/>
            <person name="Detter J.C."/>
            <person name="Han C."/>
            <person name="Tapia R."/>
            <person name="Land M."/>
            <person name="Hauser L."/>
            <person name="Jeffries C."/>
            <person name="Kyrpides N."/>
            <person name="Ivanova N."/>
            <person name="Ovchinnikova G."/>
            <person name="Brumm P."/>
            <person name="Mead D."/>
            <person name="Woyke T."/>
        </authorList>
    </citation>
    <scope>NUCLEOTIDE SEQUENCE [LARGE SCALE GENOMIC DNA]</scope>
    <source>
        <strain evidence="5">Y4.1MC1</strain>
    </source>
</reference>
<evidence type="ECO:0000256" key="2">
    <source>
        <dbReference type="ARBA" id="ARBA00022525"/>
    </source>
</evidence>
<gene>
    <name evidence="5" type="ORF">GY4MC1_2363</name>
</gene>
<proteinExistence type="predicted"/>
<protein>
    <recommendedName>
        <fullName evidence="6">Bacterial EndoU nuclease domain-containing protein</fullName>
    </recommendedName>
</protein>
<evidence type="ECO:0008006" key="6">
    <source>
        <dbReference type="Google" id="ProtNLM"/>
    </source>
</evidence>
<evidence type="ECO:0000259" key="3">
    <source>
        <dbReference type="Pfam" id="PF14436"/>
    </source>
</evidence>
<dbReference type="SUPFAM" id="SSF140453">
    <property type="entry name" value="EsxAB dimer-like"/>
    <property type="match status" value="1"/>
</dbReference>
<evidence type="ECO:0000313" key="5">
    <source>
        <dbReference type="EMBL" id="ADP75080.1"/>
    </source>
</evidence>
<keyword evidence="2" id="KW-0964">Secreted</keyword>